<evidence type="ECO:0000256" key="2">
    <source>
        <dbReference type="ARBA" id="ARBA00022722"/>
    </source>
</evidence>
<keyword evidence="2 7" id="KW-0540">Nuclease</keyword>
<dbReference type="Pfam" id="PF02130">
    <property type="entry name" value="YbeY"/>
    <property type="match status" value="1"/>
</dbReference>
<dbReference type="SUPFAM" id="SSF55486">
    <property type="entry name" value="Metalloproteases ('zincins'), catalytic domain"/>
    <property type="match status" value="1"/>
</dbReference>
<protein>
    <recommendedName>
        <fullName evidence="7">Endoribonuclease YbeY</fullName>
        <ecNumber evidence="7">3.1.-.-</ecNumber>
    </recommendedName>
</protein>
<feature type="binding site" evidence="7">
    <location>
        <position position="119"/>
    </location>
    <ligand>
        <name>Zn(2+)</name>
        <dbReference type="ChEBI" id="CHEBI:29105"/>
        <note>catalytic</note>
    </ligand>
</feature>
<proteinExistence type="inferred from homology"/>
<keyword evidence="5 7" id="KW-0378">Hydrolase</keyword>
<keyword evidence="6 7" id="KW-0862">Zinc</keyword>
<evidence type="ECO:0000256" key="6">
    <source>
        <dbReference type="ARBA" id="ARBA00022833"/>
    </source>
</evidence>
<comment type="cofactor">
    <cofactor evidence="7">
        <name>Zn(2+)</name>
        <dbReference type="ChEBI" id="CHEBI:29105"/>
    </cofactor>
    <text evidence="7">Binds 1 zinc ion.</text>
</comment>
<evidence type="ECO:0000256" key="7">
    <source>
        <dbReference type="HAMAP-Rule" id="MF_00009"/>
    </source>
</evidence>
<evidence type="ECO:0000256" key="5">
    <source>
        <dbReference type="ARBA" id="ARBA00022801"/>
    </source>
</evidence>
<comment type="caution">
    <text evidence="8">The sequence shown here is derived from an EMBL/GenBank/DDBJ whole genome shotgun (WGS) entry which is preliminary data.</text>
</comment>
<keyword evidence="9" id="KW-1185">Reference proteome</keyword>
<dbReference type="OrthoDB" id="9807740at2"/>
<keyword evidence="3 7" id="KW-0479">Metal-binding</keyword>
<feature type="binding site" evidence="7">
    <location>
        <position position="109"/>
    </location>
    <ligand>
        <name>Zn(2+)</name>
        <dbReference type="ChEBI" id="CHEBI:29105"/>
        <note>catalytic</note>
    </ligand>
</feature>
<dbReference type="EMBL" id="WVUD01000011">
    <property type="protein sequence ID" value="MYL83112.1"/>
    <property type="molecule type" value="Genomic_DNA"/>
</dbReference>
<accession>A0A7C9MNW4</accession>
<feature type="binding site" evidence="7">
    <location>
        <position position="113"/>
    </location>
    <ligand>
        <name>Zn(2+)</name>
        <dbReference type="ChEBI" id="CHEBI:29105"/>
        <note>catalytic</note>
    </ligand>
</feature>
<dbReference type="RefSeq" id="WP_160960184.1">
    <property type="nucleotide sequence ID" value="NZ_WVUD01000011.1"/>
</dbReference>
<evidence type="ECO:0000256" key="4">
    <source>
        <dbReference type="ARBA" id="ARBA00022759"/>
    </source>
</evidence>
<dbReference type="InterPro" id="IPR023091">
    <property type="entry name" value="MetalPrtase_cat_dom_sf_prd"/>
</dbReference>
<keyword evidence="7" id="KW-0690">Ribosome biogenesis</keyword>
<comment type="function">
    <text evidence="7">Single strand-specific metallo-endoribonuclease involved in late-stage 70S ribosome quality control and in maturation of the 3' terminus of the 16S rRNA.</text>
</comment>
<organism evidence="8 9">
    <name type="scientific">Solidesulfovibrio aerotolerans</name>
    <dbReference type="NCBI Taxonomy" id="295255"/>
    <lineage>
        <taxon>Bacteria</taxon>
        <taxon>Pseudomonadati</taxon>
        <taxon>Thermodesulfobacteriota</taxon>
        <taxon>Desulfovibrionia</taxon>
        <taxon>Desulfovibrionales</taxon>
        <taxon>Desulfovibrionaceae</taxon>
        <taxon>Solidesulfovibrio</taxon>
    </lineage>
</organism>
<dbReference type="GO" id="GO:0004222">
    <property type="term" value="F:metalloendopeptidase activity"/>
    <property type="evidence" value="ECO:0007669"/>
    <property type="project" value="InterPro"/>
</dbReference>
<gene>
    <name evidence="7 8" type="primary">ybeY</name>
    <name evidence="8" type="ORF">GTA51_08185</name>
</gene>
<evidence type="ECO:0000313" key="8">
    <source>
        <dbReference type="EMBL" id="MYL83112.1"/>
    </source>
</evidence>
<dbReference type="GO" id="GO:0006364">
    <property type="term" value="P:rRNA processing"/>
    <property type="evidence" value="ECO:0007669"/>
    <property type="project" value="UniProtKB-UniRule"/>
</dbReference>
<comment type="similarity">
    <text evidence="1 7">Belongs to the endoribonuclease YbeY family.</text>
</comment>
<dbReference type="Gene3D" id="3.40.390.30">
    <property type="entry name" value="Metalloproteases ('zincins'), catalytic domain"/>
    <property type="match status" value="1"/>
</dbReference>
<comment type="subcellular location">
    <subcellularLocation>
        <location evidence="7">Cytoplasm</location>
    </subcellularLocation>
</comment>
<keyword evidence="7" id="KW-0963">Cytoplasm</keyword>
<dbReference type="AlphaFoldDB" id="A0A7C9MNW4"/>
<dbReference type="GO" id="GO:0004521">
    <property type="term" value="F:RNA endonuclease activity"/>
    <property type="evidence" value="ECO:0007669"/>
    <property type="project" value="UniProtKB-UniRule"/>
</dbReference>
<dbReference type="HAMAP" id="MF_00009">
    <property type="entry name" value="Endoribonucl_YbeY"/>
    <property type="match status" value="1"/>
</dbReference>
<evidence type="ECO:0000313" key="9">
    <source>
        <dbReference type="Proteomes" id="UP000482487"/>
    </source>
</evidence>
<dbReference type="InterPro" id="IPR002036">
    <property type="entry name" value="YbeY"/>
</dbReference>
<dbReference type="EC" id="3.1.-.-" evidence="7"/>
<reference evidence="8 9" key="1">
    <citation type="submission" date="2020-01" db="EMBL/GenBank/DDBJ databases">
        <title>Genome sequence of Desulfovibrio aerotolerans DSM 16695(T).</title>
        <authorList>
            <person name="Karnachuk O."/>
            <person name="Avakyan M."/>
            <person name="Mardanov A."/>
            <person name="Kadnikov V."/>
            <person name="Ravin N."/>
        </authorList>
    </citation>
    <scope>NUCLEOTIDE SEQUENCE [LARGE SCALE GENOMIC DNA]</scope>
    <source>
        <strain evidence="8 9">DSM 16695</strain>
    </source>
</reference>
<keyword evidence="7" id="KW-0698">rRNA processing</keyword>
<sequence length="142" mass="14819">MIGLARGVFAPDLPASRPELAALCDALLDALDLSGREFDLQVAGDAAVAALNREFLGLPGPTNILSFPAEDPARPEYLGELALSLDAVGREAFLYGQPPGLHMARLLAHGFLHLAGLEHGPLMESLTEIAAETAAARLGLPS</sequence>
<dbReference type="GO" id="GO:0008270">
    <property type="term" value="F:zinc ion binding"/>
    <property type="evidence" value="ECO:0007669"/>
    <property type="project" value="UniProtKB-UniRule"/>
</dbReference>
<dbReference type="GO" id="GO:0005737">
    <property type="term" value="C:cytoplasm"/>
    <property type="evidence" value="ECO:0007669"/>
    <property type="project" value="UniProtKB-SubCell"/>
</dbReference>
<name>A0A7C9MNW4_9BACT</name>
<dbReference type="NCBIfam" id="TIGR00043">
    <property type="entry name" value="rRNA maturation RNase YbeY"/>
    <property type="match status" value="1"/>
</dbReference>
<keyword evidence="4 7" id="KW-0255">Endonuclease</keyword>
<evidence type="ECO:0000256" key="1">
    <source>
        <dbReference type="ARBA" id="ARBA00010875"/>
    </source>
</evidence>
<dbReference type="Proteomes" id="UP000482487">
    <property type="component" value="Unassembled WGS sequence"/>
</dbReference>
<evidence type="ECO:0000256" key="3">
    <source>
        <dbReference type="ARBA" id="ARBA00022723"/>
    </source>
</evidence>